<feature type="transmembrane region" description="Helical" evidence="1">
    <location>
        <begin position="126"/>
        <end position="144"/>
    </location>
</feature>
<dbReference type="RefSeq" id="WP_207988063.1">
    <property type="nucleotide sequence ID" value="NZ_CP071794.1"/>
</dbReference>
<name>A0ABX7T3T9_9SPHN</name>
<dbReference type="EMBL" id="CP071794">
    <property type="protein sequence ID" value="QTD56241.1"/>
    <property type="molecule type" value="Genomic_DNA"/>
</dbReference>
<feature type="transmembrane region" description="Helical" evidence="1">
    <location>
        <begin position="421"/>
        <end position="454"/>
    </location>
</feature>
<gene>
    <name evidence="2" type="ORF">J4G78_01140</name>
</gene>
<evidence type="ECO:0000256" key="1">
    <source>
        <dbReference type="SAM" id="Phobius"/>
    </source>
</evidence>
<keyword evidence="1" id="KW-0812">Transmembrane</keyword>
<evidence type="ECO:0008006" key="4">
    <source>
        <dbReference type="Google" id="ProtNLM"/>
    </source>
</evidence>
<feature type="transmembrane region" description="Helical" evidence="1">
    <location>
        <begin position="29"/>
        <end position="52"/>
    </location>
</feature>
<protein>
    <recommendedName>
        <fullName evidence="4">O-antigen ligase domain-containing protein</fullName>
    </recommendedName>
</protein>
<feature type="transmembrane region" description="Helical" evidence="1">
    <location>
        <begin position="72"/>
        <end position="90"/>
    </location>
</feature>
<organism evidence="2 3">
    <name type="scientific">Parasphingorhabdus cellanae</name>
    <dbReference type="NCBI Taxonomy" id="2806553"/>
    <lineage>
        <taxon>Bacteria</taxon>
        <taxon>Pseudomonadati</taxon>
        <taxon>Pseudomonadota</taxon>
        <taxon>Alphaproteobacteria</taxon>
        <taxon>Sphingomonadales</taxon>
        <taxon>Sphingomonadaceae</taxon>
        <taxon>Parasphingorhabdus</taxon>
    </lineage>
</organism>
<evidence type="ECO:0000313" key="2">
    <source>
        <dbReference type="EMBL" id="QTD56241.1"/>
    </source>
</evidence>
<feature type="transmembrane region" description="Helical" evidence="1">
    <location>
        <begin position="102"/>
        <end position="120"/>
    </location>
</feature>
<dbReference type="PANTHER" id="PTHR37422">
    <property type="entry name" value="TEICHURONIC ACID BIOSYNTHESIS PROTEIN TUAE"/>
    <property type="match status" value="1"/>
</dbReference>
<keyword evidence="3" id="KW-1185">Reference proteome</keyword>
<feature type="transmembrane region" description="Helical" evidence="1">
    <location>
        <begin position="370"/>
        <end position="393"/>
    </location>
</feature>
<dbReference type="Proteomes" id="UP000663923">
    <property type="component" value="Chromosome"/>
</dbReference>
<evidence type="ECO:0000313" key="3">
    <source>
        <dbReference type="Proteomes" id="UP000663923"/>
    </source>
</evidence>
<feature type="transmembrane region" description="Helical" evidence="1">
    <location>
        <begin position="156"/>
        <end position="175"/>
    </location>
</feature>
<keyword evidence="1" id="KW-0472">Membrane</keyword>
<accession>A0ABX7T3T9</accession>
<feature type="transmembrane region" description="Helical" evidence="1">
    <location>
        <begin position="244"/>
        <end position="275"/>
    </location>
</feature>
<dbReference type="PANTHER" id="PTHR37422:SF13">
    <property type="entry name" value="LIPOPOLYSACCHARIDE BIOSYNTHESIS PROTEIN PA4999-RELATED"/>
    <property type="match status" value="1"/>
</dbReference>
<proteinExistence type="predicted"/>
<sequence>MNAISITYIAFFLLGIAAFYGLRPQKAVAIVYVSGLLFLPVSYYPSLPIEIANAEMLSSYQIMTSALPADSLINKALIAAITALVGAMIFDYRKLATFRPTVIDLPMVAWCLWPLIQSFFRHVSPAGWISSLYILAIWGLPWLLGRIYFHDRAGRLQLADIVIGATLFLLPIAIFEGISGQRVYEWFFGVHPFANVGAERYFGYRPLAMFEDGNQYGLWVCCTALLAVWRFKTLPSDHNRKLHCIAAVILCMMAIAAQSIGALLLMFIGMTVVLFDRLLRYSIRAAVPAMILISLALAVYGSGVIPLRSIAKETVVGQVALDVLRTTGRSSFSWRISQDQQTIPQIQENLITGSGQWDWWRELGRRPWGLWLLLVGQFGLIGLMLALGSPIAAMLSRLRNSQSIQAKTIELDETRDDPSSALVLAMVVVIMLIDALLNAFIFFPAVMFAGSLLYRSDGRKEPNPKALQQLS</sequence>
<dbReference type="InterPro" id="IPR051533">
    <property type="entry name" value="WaaL-like"/>
</dbReference>
<feature type="transmembrane region" description="Helical" evidence="1">
    <location>
        <begin position="216"/>
        <end position="232"/>
    </location>
</feature>
<keyword evidence="1" id="KW-1133">Transmembrane helix</keyword>
<feature type="transmembrane region" description="Helical" evidence="1">
    <location>
        <begin position="6"/>
        <end position="22"/>
    </location>
</feature>
<reference evidence="2 3" key="1">
    <citation type="submission" date="2021-03" db="EMBL/GenBank/DDBJ databases">
        <title>Complete genome of Parasphingorhabdus_sp.JHSY0214.</title>
        <authorList>
            <person name="Yoo J.H."/>
            <person name="Bae J.W."/>
        </authorList>
    </citation>
    <scope>NUCLEOTIDE SEQUENCE [LARGE SCALE GENOMIC DNA]</scope>
    <source>
        <strain evidence="2 3">JHSY0214</strain>
    </source>
</reference>
<feature type="transmembrane region" description="Helical" evidence="1">
    <location>
        <begin position="281"/>
        <end position="300"/>
    </location>
</feature>